<dbReference type="RefSeq" id="WP_195171081.1">
    <property type="nucleotide sequence ID" value="NZ_CP062983.1"/>
</dbReference>
<dbReference type="GO" id="GO:0003677">
    <property type="term" value="F:DNA binding"/>
    <property type="evidence" value="ECO:0007669"/>
    <property type="project" value="TreeGrafter"/>
</dbReference>
<evidence type="ECO:0000313" key="4">
    <source>
        <dbReference type="EMBL" id="QPC83012.1"/>
    </source>
</evidence>
<dbReference type="InterPro" id="IPR027417">
    <property type="entry name" value="P-loop_NTPase"/>
</dbReference>
<dbReference type="InterPro" id="IPR001650">
    <property type="entry name" value="Helicase_C-like"/>
</dbReference>
<dbReference type="Pfam" id="PF00270">
    <property type="entry name" value="DEAD"/>
    <property type="match status" value="1"/>
</dbReference>
<dbReference type="EMBL" id="CP062983">
    <property type="protein sequence ID" value="QPC83012.1"/>
    <property type="molecule type" value="Genomic_DNA"/>
</dbReference>
<keyword evidence="4" id="KW-0378">Hydrolase</keyword>
<evidence type="ECO:0000259" key="3">
    <source>
        <dbReference type="PROSITE" id="PS51192"/>
    </source>
</evidence>
<evidence type="ECO:0000256" key="2">
    <source>
        <dbReference type="ARBA" id="ARBA00022840"/>
    </source>
</evidence>
<dbReference type="SMART" id="SM00487">
    <property type="entry name" value="DEXDc"/>
    <property type="match status" value="1"/>
</dbReference>
<feature type="domain" description="Helicase ATP-binding" evidence="3">
    <location>
        <begin position="179"/>
        <end position="454"/>
    </location>
</feature>
<sequence>MILSDRDLDLISNEVLSRIEIREARLLNWGFIQGLQPLDWLDEELPVILDSLSPQLKSKAYHADGITYVDIIRNLEDRKLIFNNGKGIYRSRFAETIRLMYLLRQRFSDEDWNTGARLVSDMKIFLRRRRFPNWNIDVEDVLNNITSLTQLQKNIIRLLTQGDQLARFQSDAIRQQLHSLRENTDSAIVVGAGTGSGKTRAFYIPALTHIAQTKTEKFVVHALALYPRVELLKDQFREIYREARKLDTLLNEIGISPIRIGAYYNSVIRSASDFGNLQLMYERNWRRTKEDNGWICPYMICPQCGRGALAWFDQEIDKEKAKNTQGIYGDHEVLKCLSCNEIISGDVFPITRAHLLAKPPDILFTTTETLNRRLGDPSEHHLFGIRVQEPPRLLLMDEIHLNEGFHGSQVAYLLRRWRYARGSKTGLCVVGLSATLTQADIFFSRLTGISNVSYITPSENDMIDEGLEYNVVLKGDPVSGTTLLSTSVRTIMLLGRTLDSFSKESVSRGAWGQRIFAFSDKLDSINRWYHILKEVENPRQPYAQWRLLDPKKVSRETWQSRNQMGQNWWVASQINSDTLSTGLFLDLTSSQYRGVDPNADVIVASSTLEVGYNDPKVGAVVQHKSPYGHASFLQRKGRAGRPRNMRPWMVVVTSSYGRDRWAFQHAESLFDPVLPPMDLPLENYYVRKVQAVYALLDWLAVKLQTSGYVSNIWTLLSSGTPYQRNSQYADTRRQLYRLLIALLDEDELRNEAIEYIQDALGINEDHILKLLFWGKPRSIMLDVVPTIIRQLDSNWGTVLLEDGSWYFNEWTDNTSELPLPEFLPASLFSDLNLPEVLIQVPKRPQYRDAEREIRAKEMLGLTLGMLEFTPGKVNKRFADKDHTSEAHWIPVPEVQVESNYVDIRDMSIQFASQPHILHFEDRTISVCRPEIFDLHIVPHYIRPTSNAFHRWSSHFLPRERRFESSTNQDAAIGQRIYLDNDSNWNKIFDDLRVFTHTKGSWAEVTRFAETTEVYTRFDHGGEQRRIISYILDSDPAAMGFTIDVDALHFTVAPLNINELKKHANWTSIYGQLSSLFYRHKLYQDLGYLTNFEVEWLWQVQMSMLIERAATLEISLEDASKVVHADIVRLAKRNLHILLENSAINDEDMNTPEENILLIDNLLRLLSNSEVTNILYSNLQVLWDDNDVEIDVYLNELYIHSLGALTFSAIIDMFPEVDADDLHLDVKQNSFWISELTAGGVGLISRIADAIEHSPHRFEAFLRHTMTFCEREYLAEQMNATAQLTSRHDLTSQFNEIRKVTDLPRVEQLQKALSATLQKSGIVPNRNLLVSINTRFLRPNSDTDSDTLIRDLINFWKEQEARLGCVIDLRVISTAATQQPYIRLQVQNILKRINNSEDDFDDAQVFNLLQSFLWINCKDSCPDCIEKNHRYQQNLRPSRNLLLAVTTFEVETIVFGTHEWEAEVNEALINKQVVTIECKHDEVRQTQQELIGWLTKPIDVGYIASYPTLSRVERINDRILFELTLSELVEAF</sequence>
<dbReference type="Proteomes" id="UP000594468">
    <property type="component" value="Chromosome"/>
</dbReference>
<dbReference type="InterPro" id="IPR011545">
    <property type="entry name" value="DEAD/DEAH_box_helicase_dom"/>
</dbReference>
<protein>
    <submittedName>
        <fullName evidence="4">DEAD/DEAH box helicase</fullName>
    </submittedName>
</protein>
<keyword evidence="2" id="KW-0067">ATP-binding</keyword>
<keyword evidence="1" id="KW-0547">Nucleotide-binding</keyword>
<accession>A0A7S8E9V1</accession>
<dbReference type="SUPFAM" id="SSF52540">
    <property type="entry name" value="P-loop containing nucleoside triphosphate hydrolases"/>
    <property type="match status" value="1"/>
</dbReference>
<proteinExistence type="predicted"/>
<dbReference type="GO" id="GO:0004386">
    <property type="term" value="F:helicase activity"/>
    <property type="evidence" value="ECO:0007669"/>
    <property type="project" value="UniProtKB-KW"/>
</dbReference>
<evidence type="ECO:0000313" key="5">
    <source>
        <dbReference type="Proteomes" id="UP000594468"/>
    </source>
</evidence>
<keyword evidence="4" id="KW-0347">Helicase</keyword>
<dbReference type="GO" id="GO:0005524">
    <property type="term" value="F:ATP binding"/>
    <property type="evidence" value="ECO:0007669"/>
    <property type="project" value="UniProtKB-KW"/>
</dbReference>
<name>A0A7S8E9V1_9CHLR</name>
<dbReference type="PANTHER" id="PTHR47962:SF5">
    <property type="entry name" value="ATP-DEPENDENT HELICASE LHR-RELATED"/>
    <property type="match status" value="1"/>
</dbReference>
<dbReference type="InterPro" id="IPR014001">
    <property type="entry name" value="Helicase_ATP-bd"/>
</dbReference>
<dbReference type="GO" id="GO:0016887">
    <property type="term" value="F:ATP hydrolysis activity"/>
    <property type="evidence" value="ECO:0007669"/>
    <property type="project" value="TreeGrafter"/>
</dbReference>
<gene>
    <name evidence="4" type="ORF">G4Y79_01155</name>
</gene>
<dbReference type="NCBIfam" id="NF041067">
    <property type="entry name" value="DpdJ"/>
    <property type="match status" value="1"/>
</dbReference>
<evidence type="ECO:0000256" key="1">
    <source>
        <dbReference type="ARBA" id="ARBA00022741"/>
    </source>
</evidence>
<keyword evidence="5" id="KW-1185">Reference proteome</keyword>
<dbReference type="PANTHER" id="PTHR47962">
    <property type="entry name" value="ATP-DEPENDENT HELICASE LHR-RELATED-RELATED"/>
    <property type="match status" value="1"/>
</dbReference>
<dbReference type="KEGG" id="pmet:G4Y79_01155"/>
<dbReference type="Gene3D" id="3.40.50.300">
    <property type="entry name" value="P-loop containing nucleotide triphosphate hydrolases"/>
    <property type="match status" value="2"/>
</dbReference>
<organism evidence="4 5">
    <name type="scientific">Phototrophicus methaneseepsis</name>
    <dbReference type="NCBI Taxonomy" id="2710758"/>
    <lineage>
        <taxon>Bacteria</taxon>
        <taxon>Bacillati</taxon>
        <taxon>Chloroflexota</taxon>
        <taxon>Candidatus Thermofontia</taxon>
        <taxon>Phototrophicales</taxon>
        <taxon>Phototrophicaceae</taxon>
        <taxon>Phototrophicus</taxon>
    </lineage>
</organism>
<dbReference type="InterPro" id="IPR052511">
    <property type="entry name" value="ATP-dep_Helicase"/>
</dbReference>
<dbReference type="PROSITE" id="PS51192">
    <property type="entry name" value="HELICASE_ATP_BIND_1"/>
    <property type="match status" value="1"/>
</dbReference>
<reference evidence="4 5" key="1">
    <citation type="submission" date="2020-02" db="EMBL/GenBank/DDBJ databases">
        <authorList>
            <person name="Zheng R.K."/>
            <person name="Sun C.M."/>
        </authorList>
    </citation>
    <scope>NUCLEOTIDE SEQUENCE [LARGE SCALE GENOMIC DNA]</scope>
    <source>
        <strain evidence="5">rifampicinis</strain>
    </source>
</reference>
<dbReference type="Pfam" id="PF00271">
    <property type="entry name" value="Helicase_C"/>
    <property type="match status" value="1"/>
</dbReference>